<dbReference type="Gene3D" id="1.10.260.40">
    <property type="entry name" value="lambda repressor-like DNA-binding domains"/>
    <property type="match status" value="1"/>
</dbReference>
<organism evidence="3 4">
    <name type="scientific">Candidatus Dojkabacteria bacterium</name>
    <dbReference type="NCBI Taxonomy" id="2099670"/>
    <lineage>
        <taxon>Bacteria</taxon>
        <taxon>Candidatus Dojkabacteria</taxon>
    </lineage>
</organism>
<dbReference type="EMBL" id="JAAZIL010000039">
    <property type="protein sequence ID" value="NLZ24398.1"/>
    <property type="molecule type" value="Genomic_DNA"/>
</dbReference>
<name>A0A847VCX5_9BACT</name>
<dbReference type="InterPro" id="IPR001387">
    <property type="entry name" value="Cro/C1-type_HTH"/>
</dbReference>
<dbReference type="Pfam" id="PF01381">
    <property type="entry name" value="HTH_3"/>
    <property type="match status" value="1"/>
</dbReference>
<dbReference type="PANTHER" id="PTHR46558">
    <property type="entry name" value="TRACRIPTIONAL REGULATORY PROTEIN-RELATED-RELATED"/>
    <property type="match status" value="1"/>
</dbReference>
<gene>
    <name evidence="3" type="ORF">GX888_01445</name>
</gene>
<comment type="caution">
    <text evidence="3">The sequence shown here is derived from an EMBL/GenBank/DDBJ whole genome shotgun (WGS) entry which is preliminary data.</text>
</comment>
<dbReference type="AlphaFoldDB" id="A0A847VCX5"/>
<dbReference type="PROSITE" id="PS50943">
    <property type="entry name" value="HTH_CROC1"/>
    <property type="match status" value="1"/>
</dbReference>
<reference evidence="3 4" key="1">
    <citation type="journal article" date="2020" name="Biotechnol. Biofuels">
        <title>New insights from the biogas microbiome by comprehensive genome-resolved metagenomics of nearly 1600 species originating from multiple anaerobic digesters.</title>
        <authorList>
            <person name="Campanaro S."/>
            <person name="Treu L."/>
            <person name="Rodriguez-R L.M."/>
            <person name="Kovalovszki A."/>
            <person name="Ziels R.M."/>
            <person name="Maus I."/>
            <person name="Zhu X."/>
            <person name="Kougias P.G."/>
            <person name="Basile A."/>
            <person name="Luo G."/>
            <person name="Schluter A."/>
            <person name="Konstantinidis K.T."/>
            <person name="Angelidaki I."/>
        </authorList>
    </citation>
    <scope>NUCLEOTIDE SEQUENCE [LARGE SCALE GENOMIC DNA]</scope>
    <source>
        <strain evidence="3">AS19jrsBPTG_9</strain>
    </source>
</reference>
<keyword evidence="1" id="KW-0238">DNA-binding</keyword>
<sequence>MNIKEFGRRLQKARTELGMSQRSLGLALGLSDKTISSYESSRSYPSLDVLFKISTILNKPIEYFTSSKRVVFIEDYLKRIITKQSDISKDIGIIKDLINTKEKEE</sequence>
<dbReference type="GO" id="GO:0003677">
    <property type="term" value="F:DNA binding"/>
    <property type="evidence" value="ECO:0007669"/>
    <property type="project" value="UniProtKB-KW"/>
</dbReference>
<feature type="domain" description="HTH cro/C1-type" evidence="2">
    <location>
        <begin position="10"/>
        <end position="64"/>
    </location>
</feature>
<proteinExistence type="predicted"/>
<dbReference type="CDD" id="cd00093">
    <property type="entry name" value="HTH_XRE"/>
    <property type="match status" value="1"/>
</dbReference>
<evidence type="ECO:0000259" key="2">
    <source>
        <dbReference type="PROSITE" id="PS50943"/>
    </source>
</evidence>
<protein>
    <submittedName>
        <fullName evidence="3">Helix-turn-helix transcriptional regulator</fullName>
    </submittedName>
</protein>
<dbReference type="InterPro" id="IPR010982">
    <property type="entry name" value="Lambda_DNA-bd_dom_sf"/>
</dbReference>
<evidence type="ECO:0000313" key="3">
    <source>
        <dbReference type="EMBL" id="NLZ24398.1"/>
    </source>
</evidence>
<dbReference type="PANTHER" id="PTHR46558:SF4">
    <property type="entry name" value="DNA-BIDING PHAGE PROTEIN"/>
    <property type="match status" value="1"/>
</dbReference>
<accession>A0A847VCX5</accession>
<evidence type="ECO:0000313" key="4">
    <source>
        <dbReference type="Proteomes" id="UP000564033"/>
    </source>
</evidence>
<evidence type="ECO:0000256" key="1">
    <source>
        <dbReference type="ARBA" id="ARBA00023125"/>
    </source>
</evidence>
<dbReference type="SUPFAM" id="SSF47413">
    <property type="entry name" value="lambda repressor-like DNA-binding domains"/>
    <property type="match status" value="1"/>
</dbReference>
<dbReference type="SMART" id="SM00530">
    <property type="entry name" value="HTH_XRE"/>
    <property type="match status" value="1"/>
</dbReference>
<dbReference type="Proteomes" id="UP000564033">
    <property type="component" value="Unassembled WGS sequence"/>
</dbReference>